<keyword evidence="1" id="KW-0472">Membrane</keyword>
<protein>
    <submittedName>
        <fullName evidence="3">Uncharacterized protein</fullName>
    </submittedName>
</protein>
<keyword evidence="1" id="KW-1133">Transmembrane helix</keyword>
<feature type="signal peptide" evidence="2">
    <location>
        <begin position="1"/>
        <end position="17"/>
    </location>
</feature>
<dbReference type="EMBL" id="KQ459220">
    <property type="protein sequence ID" value="KPJ02904.1"/>
    <property type="molecule type" value="Genomic_DNA"/>
</dbReference>
<keyword evidence="1" id="KW-0812">Transmembrane</keyword>
<feature type="chain" id="PRO_5008264220" evidence="2">
    <location>
        <begin position="18"/>
        <end position="62"/>
    </location>
</feature>
<sequence>MWLWYMWAVLWVVQAVAQLTAVLATPLEPALNLRGERNLAASAVISPLVNIALHLVVILWPY</sequence>
<reference evidence="3 4" key="1">
    <citation type="journal article" date="2015" name="Nat. Commun.">
        <title>Outbred genome sequencing and CRISPR/Cas9 gene editing in butterflies.</title>
        <authorList>
            <person name="Li X."/>
            <person name="Fan D."/>
            <person name="Zhang W."/>
            <person name="Liu G."/>
            <person name="Zhang L."/>
            <person name="Zhao L."/>
            <person name="Fang X."/>
            <person name="Chen L."/>
            <person name="Dong Y."/>
            <person name="Chen Y."/>
            <person name="Ding Y."/>
            <person name="Zhao R."/>
            <person name="Feng M."/>
            <person name="Zhu Y."/>
            <person name="Feng Y."/>
            <person name="Jiang X."/>
            <person name="Zhu D."/>
            <person name="Xiang H."/>
            <person name="Feng X."/>
            <person name="Li S."/>
            <person name="Wang J."/>
            <person name="Zhang G."/>
            <person name="Kronforst M.R."/>
            <person name="Wang W."/>
        </authorList>
    </citation>
    <scope>NUCLEOTIDE SEQUENCE [LARGE SCALE GENOMIC DNA]</scope>
    <source>
        <strain evidence="3">Ya'a_city_454_Px</strain>
        <tissue evidence="3">Whole body</tissue>
    </source>
</reference>
<keyword evidence="2" id="KW-0732">Signal</keyword>
<evidence type="ECO:0000256" key="1">
    <source>
        <dbReference type="SAM" id="Phobius"/>
    </source>
</evidence>
<keyword evidence="4" id="KW-1185">Reference proteome</keyword>
<evidence type="ECO:0000256" key="2">
    <source>
        <dbReference type="SAM" id="SignalP"/>
    </source>
</evidence>
<evidence type="ECO:0000313" key="3">
    <source>
        <dbReference type="EMBL" id="KPJ02904.1"/>
    </source>
</evidence>
<feature type="transmembrane region" description="Helical" evidence="1">
    <location>
        <begin position="40"/>
        <end position="60"/>
    </location>
</feature>
<proteinExistence type="predicted"/>
<evidence type="ECO:0000313" key="4">
    <source>
        <dbReference type="Proteomes" id="UP000053268"/>
    </source>
</evidence>
<organism evidence="3 4">
    <name type="scientific">Papilio xuthus</name>
    <name type="common">Asian swallowtail butterfly</name>
    <dbReference type="NCBI Taxonomy" id="66420"/>
    <lineage>
        <taxon>Eukaryota</taxon>
        <taxon>Metazoa</taxon>
        <taxon>Ecdysozoa</taxon>
        <taxon>Arthropoda</taxon>
        <taxon>Hexapoda</taxon>
        <taxon>Insecta</taxon>
        <taxon>Pterygota</taxon>
        <taxon>Neoptera</taxon>
        <taxon>Endopterygota</taxon>
        <taxon>Lepidoptera</taxon>
        <taxon>Glossata</taxon>
        <taxon>Ditrysia</taxon>
        <taxon>Papilionoidea</taxon>
        <taxon>Papilionidae</taxon>
        <taxon>Papilioninae</taxon>
        <taxon>Papilio</taxon>
    </lineage>
</organism>
<name>A0A194QBV9_PAPXU</name>
<gene>
    <name evidence="3" type="ORF">RR46_02831</name>
</gene>
<accession>A0A194QBV9</accession>
<dbReference type="AlphaFoldDB" id="A0A194QBV9"/>
<dbReference type="Proteomes" id="UP000053268">
    <property type="component" value="Unassembled WGS sequence"/>
</dbReference>